<comment type="caution">
    <text evidence="1">The sequence shown here is derived from an EMBL/GenBank/DDBJ whole genome shotgun (WGS) entry which is preliminary data.</text>
</comment>
<evidence type="ECO:0000313" key="1">
    <source>
        <dbReference type="EMBL" id="KAJ1190132.1"/>
    </source>
</evidence>
<keyword evidence="2" id="KW-1185">Reference proteome</keyword>
<evidence type="ECO:0000313" key="2">
    <source>
        <dbReference type="Proteomes" id="UP001066276"/>
    </source>
</evidence>
<reference evidence="1" key="1">
    <citation type="journal article" date="2022" name="bioRxiv">
        <title>Sequencing and chromosome-scale assembly of the giantPleurodeles waltlgenome.</title>
        <authorList>
            <person name="Brown T."/>
            <person name="Elewa A."/>
            <person name="Iarovenko S."/>
            <person name="Subramanian E."/>
            <person name="Araus A.J."/>
            <person name="Petzold A."/>
            <person name="Susuki M."/>
            <person name="Suzuki K.-i.T."/>
            <person name="Hayashi T."/>
            <person name="Toyoda A."/>
            <person name="Oliveira C."/>
            <person name="Osipova E."/>
            <person name="Leigh N.D."/>
            <person name="Simon A."/>
            <person name="Yun M.H."/>
        </authorList>
    </citation>
    <scope>NUCLEOTIDE SEQUENCE</scope>
    <source>
        <strain evidence="1">20211129_DDA</strain>
        <tissue evidence="1">Liver</tissue>
    </source>
</reference>
<dbReference type="AlphaFoldDB" id="A0AAV7UMB7"/>
<organism evidence="1 2">
    <name type="scientific">Pleurodeles waltl</name>
    <name type="common">Iberian ribbed newt</name>
    <dbReference type="NCBI Taxonomy" id="8319"/>
    <lineage>
        <taxon>Eukaryota</taxon>
        <taxon>Metazoa</taxon>
        <taxon>Chordata</taxon>
        <taxon>Craniata</taxon>
        <taxon>Vertebrata</taxon>
        <taxon>Euteleostomi</taxon>
        <taxon>Amphibia</taxon>
        <taxon>Batrachia</taxon>
        <taxon>Caudata</taxon>
        <taxon>Salamandroidea</taxon>
        <taxon>Salamandridae</taxon>
        <taxon>Pleurodelinae</taxon>
        <taxon>Pleurodeles</taxon>
    </lineage>
</organism>
<accession>A0AAV7UMB7</accession>
<proteinExistence type="predicted"/>
<protein>
    <submittedName>
        <fullName evidence="1">Uncharacterized protein</fullName>
    </submittedName>
</protein>
<sequence length="97" mass="11209">MFQERAGDRLLSYSHFRSNRAGGLEHGNWDRRSTSSLRSRCLISIRREEMVLGLKLRLKVIYKELLKVYFVTKLALHIGVKTKSNTWPGNKRGFGDG</sequence>
<dbReference type="EMBL" id="JANPWB010000005">
    <property type="protein sequence ID" value="KAJ1190132.1"/>
    <property type="molecule type" value="Genomic_DNA"/>
</dbReference>
<name>A0AAV7UMB7_PLEWA</name>
<dbReference type="Proteomes" id="UP001066276">
    <property type="component" value="Chromosome 3_1"/>
</dbReference>
<gene>
    <name evidence="1" type="ORF">NDU88_006871</name>
</gene>